<feature type="compositionally biased region" description="Low complexity" evidence="1">
    <location>
        <begin position="60"/>
        <end position="69"/>
    </location>
</feature>
<protein>
    <submittedName>
        <fullName evidence="3">Uncharacterized protein</fullName>
    </submittedName>
</protein>
<keyword evidence="2" id="KW-1133">Transmembrane helix</keyword>
<evidence type="ECO:0000313" key="4">
    <source>
        <dbReference type="Proteomes" id="UP000603434"/>
    </source>
</evidence>
<evidence type="ECO:0000256" key="2">
    <source>
        <dbReference type="SAM" id="Phobius"/>
    </source>
</evidence>
<dbReference type="EMBL" id="JACNJH010000283">
    <property type="protein sequence ID" value="MBC8363270.1"/>
    <property type="molecule type" value="Genomic_DNA"/>
</dbReference>
<feature type="compositionally biased region" description="Basic and acidic residues" evidence="1">
    <location>
        <begin position="20"/>
        <end position="31"/>
    </location>
</feature>
<evidence type="ECO:0000313" key="3">
    <source>
        <dbReference type="EMBL" id="MBC8363270.1"/>
    </source>
</evidence>
<evidence type="ECO:0000256" key="1">
    <source>
        <dbReference type="SAM" id="MobiDB-lite"/>
    </source>
</evidence>
<feature type="region of interest" description="Disordered" evidence="1">
    <location>
        <begin position="1"/>
        <end position="72"/>
    </location>
</feature>
<proteinExistence type="predicted"/>
<sequence length="374" mass="40687">MGKNSLLKSTSKKKKSAPKKKGEEMTAKIEKPATTAKAAVTETKPAPEAKAAPKAEKPTAVRAQKAAAAPKEKKVSVKELLQKKFDPWKPDKPFSVQPDKEYLKAFVAPPFLKDMTEEKARHIKELLFKKFDMGAIRAAAAKAAAAKAAAVRAAEPDVSATYTPPDDVDTSVDDPMEKAIKYAVAVFVVLIALIIGTSFLNQKNYYIKSSGGAVEIWQGKFSPMGEELLIMLPGVQPPETIKAVYKKTDVYPLIFNYYVEKTDTLLEVPGMPDFEGIRSYLNKALAYASSTDLSKIAQARLNKLDLMILMYKADIAASKGTVSDLEGAKGYLAEAARLDIDDLQRGLIEQKMKVIDDGLAKLQAKKAEAASSTP</sequence>
<reference evidence="3 4" key="1">
    <citation type="submission" date="2020-08" db="EMBL/GenBank/DDBJ databases">
        <title>Bridging the membrane lipid divide: bacteria of the FCB group superphylum have the potential to synthesize archaeal ether lipids.</title>
        <authorList>
            <person name="Villanueva L."/>
            <person name="Von Meijenfeldt F.A.B."/>
            <person name="Westbye A.B."/>
            <person name="Yadav S."/>
            <person name="Hopmans E.C."/>
            <person name="Dutilh B.E."/>
            <person name="Sinninghe Damste J.S."/>
        </authorList>
    </citation>
    <scope>NUCLEOTIDE SEQUENCE [LARGE SCALE GENOMIC DNA]</scope>
    <source>
        <strain evidence="3">NIOZ-UU30</strain>
    </source>
</reference>
<feature type="compositionally biased region" description="Low complexity" evidence="1">
    <location>
        <begin position="32"/>
        <end position="44"/>
    </location>
</feature>
<name>A0A8J6NPY8_9BACT</name>
<feature type="compositionally biased region" description="Basic residues" evidence="1">
    <location>
        <begin position="10"/>
        <end position="19"/>
    </location>
</feature>
<keyword evidence="2" id="KW-0812">Transmembrane</keyword>
<dbReference type="AlphaFoldDB" id="A0A8J6NPY8"/>
<comment type="caution">
    <text evidence="3">The sequence shown here is derived from an EMBL/GenBank/DDBJ whole genome shotgun (WGS) entry which is preliminary data.</text>
</comment>
<dbReference type="Proteomes" id="UP000603434">
    <property type="component" value="Unassembled WGS sequence"/>
</dbReference>
<organism evidence="3 4">
    <name type="scientific">Candidatus Desulfatibia profunda</name>
    <dbReference type="NCBI Taxonomy" id="2841695"/>
    <lineage>
        <taxon>Bacteria</taxon>
        <taxon>Pseudomonadati</taxon>
        <taxon>Thermodesulfobacteriota</taxon>
        <taxon>Desulfobacteria</taxon>
        <taxon>Desulfobacterales</taxon>
        <taxon>Desulfobacterales incertae sedis</taxon>
        <taxon>Candidatus Desulfatibia</taxon>
    </lineage>
</organism>
<gene>
    <name evidence="3" type="ORF">H8E23_17960</name>
</gene>
<keyword evidence="2" id="KW-0472">Membrane</keyword>
<accession>A0A8J6NPY8</accession>
<feature type="compositionally biased region" description="Basic and acidic residues" evidence="1">
    <location>
        <begin position="45"/>
        <end position="59"/>
    </location>
</feature>
<feature type="transmembrane region" description="Helical" evidence="2">
    <location>
        <begin position="179"/>
        <end position="200"/>
    </location>
</feature>